<dbReference type="GO" id="GO:0003700">
    <property type="term" value="F:DNA-binding transcription factor activity"/>
    <property type="evidence" value="ECO:0007669"/>
    <property type="project" value="TreeGrafter"/>
</dbReference>
<sequence>MVLERSGHGDPERTLALLWRDPPETGKPGRKPGHSVEEIVQGAIRVADAEGLAAMSMVRLARELGIGTMSLYTYLPGKAELIDLMVDAALVERGLRWGPPPDGWRARIHRYADLTRRSYRSHPWLRQVSTVRPPLGPGLLEQREYLLEALSGIGLTEQHMADAADAVIAFVDATAALEVDDAQAEQTGLSGESWRKARRSFWANRFDETGYPAITRVWRSGGYDTDAAESTVRAHDFGLAQLLNGIEATITGRSTNDG</sequence>
<dbReference type="PANTHER" id="PTHR30055">
    <property type="entry name" value="HTH-TYPE TRANSCRIPTIONAL REGULATOR RUTR"/>
    <property type="match status" value="1"/>
</dbReference>
<dbReference type="InterPro" id="IPR036271">
    <property type="entry name" value="Tet_transcr_reg_TetR-rel_C_sf"/>
</dbReference>
<dbReference type="Gene3D" id="1.10.357.10">
    <property type="entry name" value="Tetracycline Repressor, domain 2"/>
    <property type="match status" value="1"/>
</dbReference>
<dbReference type="InterPro" id="IPR004111">
    <property type="entry name" value="Repressor_TetR_C"/>
</dbReference>
<dbReference type="GO" id="GO:0045892">
    <property type="term" value="P:negative regulation of DNA-templated transcription"/>
    <property type="evidence" value="ECO:0007669"/>
    <property type="project" value="InterPro"/>
</dbReference>
<dbReference type="EMBL" id="JADEYC010000015">
    <property type="protein sequence ID" value="MBE9374821.1"/>
    <property type="molecule type" value="Genomic_DNA"/>
</dbReference>
<dbReference type="InterPro" id="IPR001647">
    <property type="entry name" value="HTH_TetR"/>
</dbReference>
<dbReference type="Pfam" id="PF02909">
    <property type="entry name" value="TetR_C_1"/>
    <property type="match status" value="1"/>
</dbReference>
<evidence type="ECO:0000313" key="7">
    <source>
        <dbReference type="Proteomes" id="UP000598360"/>
    </source>
</evidence>
<dbReference type="PROSITE" id="PS50977">
    <property type="entry name" value="HTH_TETR_2"/>
    <property type="match status" value="1"/>
</dbReference>
<feature type="DNA-binding region" description="H-T-H motif" evidence="4">
    <location>
        <begin position="56"/>
        <end position="75"/>
    </location>
</feature>
<keyword evidence="7" id="KW-1185">Reference proteome</keyword>
<dbReference type="GO" id="GO:0000976">
    <property type="term" value="F:transcription cis-regulatory region binding"/>
    <property type="evidence" value="ECO:0007669"/>
    <property type="project" value="TreeGrafter"/>
</dbReference>
<keyword evidence="1" id="KW-0805">Transcription regulation</keyword>
<evidence type="ECO:0000256" key="1">
    <source>
        <dbReference type="ARBA" id="ARBA00023015"/>
    </source>
</evidence>
<comment type="caution">
    <text evidence="6">The sequence shown here is derived from an EMBL/GenBank/DDBJ whole genome shotgun (WGS) entry which is preliminary data.</text>
</comment>
<accession>A0A929B9N0</accession>
<proteinExistence type="predicted"/>
<name>A0A929B9N0_9PSEU</name>
<evidence type="ECO:0000313" key="6">
    <source>
        <dbReference type="EMBL" id="MBE9374821.1"/>
    </source>
</evidence>
<dbReference type="RefSeq" id="WP_193928255.1">
    <property type="nucleotide sequence ID" value="NZ_JADEYC010000015.1"/>
</dbReference>
<reference evidence="6" key="1">
    <citation type="submission" date="2020-10" db="EMBL/GenBank/DDBJ databases">
        <title>Diversity and distribution of actinomycetes associated with coral in the coast of Hainan.</title>
        <authorList>
            <person name="Li F."/>
        </authorList>
    </citation>
    <scope>NUCLEOTIDE SEQUENCE</scope>
    <source>
        <strain evidence="6">HNM0983</strain>
    </source>
</reference>
<dbReference type="SUPFAM" id="SSF46689">
    <property type="entry name" value="Homeodomain-like"/>
    <property type="match status" value="1"/>
</dbReference>
<evidence type="ECO:0000256" key="2">
    <source>
        <dbReference type="ARBA" id="ARBA00023125"/>
    </source>
</evidence>
<dbReference type="Pfam" id="PF00440">
    <property type="entry name" value="TetR_N"/>
    <property type="match status" value="1"/>
</dbReference>
<gene>
    <name evidence="6" type="ORF">IQ251_10230</name>
</gene>
<evidence type="ECO:0000259" key="5">
    <source>
        <dbReference type="PROSITE" id="PS50977"/>
    </source>
</evidence>
<keyword evidence="2 4" id="KW-0238">DNA-binding</keyword>
<evidence type="ECO:0000256" key="4">
    <source>
        <dbReference type="PROSITE-ProRule" id="PRU00335"/>
    </source>
</evidence>
<keyword evidence="3" id="KW-0804">Transcription</keyword>
<organism evidence="6 7">
    <name type="scientific">Saccharopolyspora montiporae</name>
    <dbReference type="NCBI Taxonomy" id="2781240"/>
    <lineage>
        <taxon>Bacteria</taxon>
        <taxon>Bacillati</taxon>
        <taxon>Actinomycetota</taxon>
        <taxon>Actinomycetes</taxon>
        <taxon>Pseudonocardiales</taxon>
        <taxon>Pseudonocardiaceae</taxon>
        <taxon>Saccharopolyspora</taxon>
    </lineage>
</organism>
<protein>
    <submittedName>
        <fullName evidence="6">TetR/AcrR family transcriptional regulator C-terminal domain-containing protein</fullName>
    </submittedName>
</protein>
<dbReference type="SUPFAM" id="SSF48498">
    <property type="entry name" value="Tetracyclin repressor-like, C-terminal domain"/>
    <property type="match status" value="1"/>
</dbReference>
<dbReference type="AlphaFoldDB" id="A0A929B9N0"/>
<dbReference type="Proteomes" id="UP000598360">
    <property type="component" value="Unassembled WGS sequence"/>
</dbReference>
<feature type="domain" description="HTH tetR-type" evidence="5">
    <location>
        <begin position="33"/>
        <end position="93"/>
    </location>
</feature>
<evidence type="ECO:0000256" key="3">
    <source>
        <dbReference type="ARBA" id="ARBA00023163"/>
    </source>
</evidence>
<dbReference type="InterPro" id="IPR009057">
    <property type="entry name" value="Homeodomain-like_sf"/>
</dbReference>
<dbReference type="InterPro" id="IPR050109">
    <property type="entry name" value="HTH-type_TetR-like_transc_reg"/>
</dbReference>
<dbReference type="PANTHER" id="PTHR30055:SF151">
    <property type="entry name" value="TRANSCRIPTIONAL REGULATORY PROTEIN"/>
    <property type="match status" value="1"/>
</dbReference>
<dbReference type="Gene3D" id="1.10.10.60">
    <property type="entry name" value="Homeodomain-like"/>
    <property type="match status" value="1"/>
</dbReference>